<dbReference type="EMBL" id="JAVRRR010000194">
    <property type="protein sequence ID" value="KAK5144821.1"/>
    <property type="molecule type" value="Genomic_DNA"/>
</dbReference>
<accession>A0ABR0L7T7</accession>
<dbReference type="Proteomes" id="UP001308179">
    <property type="component" value="Unassembled WGS sequence"/>
</dbReference>
<feature type="compositionally biased region" description="Basic and acidic residues" evidence="1">
    <location>
        <begin position="70"/>
        <end position="92"/>
    </location>
</feature>
<protein>
    <submittedName>
        <fullName evidence="2">Uncharacterized protein</fullName>
    </submittedName>
</protein>
<feature type="region of interest" description="Disordered" evidence="1">
    <location>
        <begin position="1"/>
        <end position="111"/>
    </location>
</feature>
<name>A0ABR0L7T7_9PEZI</name>
<proteinExistence type="predicted"/>
<comment type="caution">
    <text evidence="2">The sequence shown here is derived from an EMBL/GenBank/DDBJ whole genome shotgun (WGS) entry which is preliminary data.</text>
</comment>
<organism evidence="2 3">
    <name type="scientific">Rachicladosporium monterosium</name>
    <dbReference type="NCBI Taxonomy" id="1507873"/>
    <lineage>
        <taxon>Eukaryota</taxon>
        <taxon>Fungi</taxon>
        <taxon>Dikarya</taxon>
        <taxon>Ascomycota</taxon>
        <taxon>Pezizomycotina</taxon>
        <taxon>Dothideomycetes</taxon>
        <taxon>Dothideomycetidae</taxon>
        <taxon>Cladosporiales</taxon>
        <taxon>Cladosporiaceae</taxon>
        <taxon>Rachicladosporium</taxon>
    </lineage>
</organism>
<feature type="non-terminal residue" evidence="2">
    <location>
        <position position="138"/>
    </location>
</feature>
<gene>
    <name evidence="2" type="ORF">LTR32_003306</name>
</gene>
<keyword evidence="3" id="KW-1185">Reference proteome</keyword>
<evidence type="ECO:0000313" key="2">
    <source>
        <dbReference type="EMBL" id="KAK5144821.1"/>
    </source>
</evidence>
<reference evidence="2 3" key="1">
    <citation type="submission" date="2023-08" db="EMBL/GenBank/DDBJ databases">
        <title>Black Yeasts Isolated from many extreme environments.</title>
        <authorList>
            <person name="Coleine C."/>
            <person name="Stajich J.E."/>
            <person name="Selbmann L."/>
        </authorList>
    </citation>
    <scope>NUCLEOTIDE SEQUENCE [LARGE SCALE GENOMIC DNA]</scope>
    <source>
        <strain evidence="2 3">CCFEE 5386</strain>
    </source>
</reference>
<evidence type="ECO:0000313" key="3">
    <source>
        <dbReference type="Proteomes" id="UP001308179"/>
    </source>
</evidence>
<evidence type="ECO:0000256" key="1">
    <source>
        <dbReference type="SAM" id="MobiDB-lite"/>
    </source>
</evidence>
<sequence length="138" mass="14922">MDWDGLGDFRRASRVSGVTLSPGSADGQLPRQDSPESDSSAVLPEDQAARVQPTEGHVINNDVAEVKAPAQRDEPEPVERSDCEPEKGERETSNPVPAGDGDVNMTSKADHEAEIKQIKATWKKAGKIPCTIRMDDQS</sequence>